<dbReference type="GO" id="GO:0008610">
    <property type="term" value="P:lipid biosynthetic process"/>
    <property type="evidence" value="ECO:0007669"/>
    <property type="project" value="InterPro"/>
</dbReference>
<dbReference type="Gene3D" id="1.10.45.10">
    <property type="entry name" value="Vanillyl-alcohol Oxidase, Chain A, domain 4"/>
    <property type="match status" value="1"/>
</dbReference>
<dbReference type="Proteomes" id="UP000663929">
    <property type="component" value="Chromosome"/>
</dbReference>
<dbReference type="InterPro" id="IPR006094">
    <property type="entry name" value="Oxid_FAD_bind_N"/>
</dbReference>
<dbReference type="SUPFAM" id="SSF55103">
    <property type="entry name" value="FAD-linked oxidases, C-terminal domain"/>
    <property type="match status" value="1"/>
</dbReference>
<evidence type="ECO:0000313" key="10">
    <source>
        <dbReference type="Proteomes" id="UP000663929"/>
    </source>
</evidence>
<feature type="site" description="Important for enzyme activity" evidence="7">
    <location>
        <position position="299"/>
    </location>
</feature>
<dbReference type="InterPro" id="IPR004113">
    <property type="entry name" value="FAD-bd_oxidored_4_C"/>
</dbReference>
<comment type="similarity">
    <text evidence="1">Belongs to the FAD-binding oxidoreductase/transferase type 4 family.</text>
</comment>
<keyword evidence="10" id="KW-1185">Reference proteome</keyword>
<sequence>MKRWNGWGDESVDMHLAPTAKALLAELVGEGEPQQDVSLEATIARVPTSRLPAHPLVDRDPEVRLRHAAGQSFPDWVHVRSGSLARFPDGVALPTTADEVRSLLRYADEVGARVIPYGGGTSVVGHLTTPAGEAPVLTIATTRLNTLTHFDETNRLASFGAGVTGPDLEAALRARGFTLGHYPQSFEYSTLGGWVAARSSGQQSLGFGRIEDMFAGGTLHTPAGDLVTPPLPASAAGPDLRQMVLGSEGRMGILSEATVRVRALPDSERFHAVFFPDWAHGEQAVRAISQEGFPLSMMRLSNALETRTNLALAGKERLIKGLQQYLELRGVGEEGCMLILGFTGSRELVKLSRRKALSICKSYRGVHMYRMLGNAWRKNRFRTPYVRNGLWTMGFGVDTLETCVSWSRVGQAMHDIEHALRTALEPEGERTHVFTHLSHFYSTGSSIYTTYLFRLAPTGEETLRRWHKLKSTASEAIVKHGGTISHQHGVGEDHRPYLVHEKTPLGIEALKANCRFFDPNGMMNPGKLV</sequence>
<evidence type="ECO:0000256" key="1">
    <source>
        <dbReference type="ARBA" id="ARBA00008000"/>
    </source>
</evidence>
<dbReference type="InterPro" id="IPR036318">
    <property type="entry name" value="FAD-bd_PCMH-like_sf"/>
</dbReference>
<dbReference type="PANTHER" id="PTHR46568">
    <property type="entry name" value="ALKYLDIHYDROXYACETONEPHOSPHATE SYNTHASE, PEROXISOMAL"/>
    <property type="match status" value="1"/>
</dbReference>
<comment type="cofactor">
    <cofactor evidence="6">
        <name>FAD</name>
        <dbReference type="ChEBI" id="CHEBI:57692"/>
    </cofactor>
</comment>
<evidence type="ECO:0000256" key="5">
    <source>
        <dbReference type="PIRSR" id="PIRSR625650-2"/>
    </source>
</evidence>
<dbReference type="InterPro" id="IPR016171">
    <property type="entry name" value="Vanillyl_alc_oxidase_C-sub2"/>
</dbReference>
<keyword evidence="3 6" id="KW-0274">FAD</keyword>
<protein>
    <submittedName>
        <fullName evidence="9">FAD-binding oxidoreductase</fullName>
    </submittedName>
</protein>
<dbReference type="KEGG" id="scor:J3U87_27095"/>
<dbReference type="InterPro" id="IPR016164">
    <property type="entry name" value="FAD-linked_Oxase-like_C"/>
</dbReference>
<evidence type="ECO:0000256" key="2">
    <source>
        <dbReference type="ARBA" id="ARBA00022630"/>
    </source>
</evidence>
<dbReference type="AlphaFoldDB" id="A0A8A4TGS3"/>
<feature type="binding site" evidence="5">
    <location>
        <position position="387"/>
    </location>
    <ligand>
        <name>substrate</name>
    </ligand>
</feature>
<feature type="binding site" evidence="6">
    <location>
        <begin position="116"/>
        <end position="122"/>
    </location>
    <ligand>
        <name>FAD</name>
        <dbReference type="ChEBI" id="CHEBI:57692"/>
    </ligand>
</feature>
<dbReference type="GO" id="GO:0008609">
    <property type="term" value="F:alkylglycerone-phosphate synthase activity"/>
    <property type="evidence" value="ECO:0007669"/>
    <property type="project" value="InterPro"/>
</dbReference>
<organism evidence="9 10">
    <name type="scientific">Sulfidibacter corallicola</name>
    <dbReference type="NCBI Taxonomy" id="2818388"/>
    <lineage>
        <taxon>Bacteria</taxon>
        <taxon>Pseudomonadati</taxon>
        <taxon>Acidobacteriota</taxon>
        <taxon>Holophagae</taxon>
        <taxon>Acanthopleuribacterales</taxon>
        <taxon>Acanthopleuribacteraceae</taxon>
        <taxon>Sulfidibacter</taxon>
    </lineage>
</organism>
<feature type="active site" description="Proton donor/acceptor" evidence="4">
    <location>
        <position position="448"/>
    </location>
</feature>
<dbReference type="Gene3D" id="3.30.465.10">
    <property type="match status" value="1"/>
</dbReference>
<dbReference type="Pfam" id="PF02913">
    <property type="entry name" value="FAD-oxidase_C"/>
    <property type="match status" value="1"/>
</dbReference>
<dbReference type="PANTHER" id="PTHR46568:SF1">
    <property type="entry name" value="ALKYLDIHYDROXYACETONEPHOSPHATE SYNTHASE, PEROXISOMAL"/>
    <property type="match status" value="1"/>
</dbReference>
<dbReference type="GO" id="GO:0071949">
    <property type="term" value="F:FAD binding"/>
    <property type="evidence" value="ECO:0007669"/>
    <property type="project" value="InterPro"/>
</dbReference>
<evidence type="ECO:0000259" key="8">
    <source>
        <dbReference type="PROSITE" id="PS51387"/>
    </source>
</evidence>
<keyword evidence="2" id="KW-0285">Flavoprotein</keyword>
<name>A0A8A4TGS3_SULCO</name>
<dbReference type="InterPro" id="IPR016169">
    <property type="entry name" value="FAD-bd_PCMH_sub2"/>
</dbReference>
<dbReference type="Gene3D" id="3.30.70.3450">
    <property type="match status" value="1"/>
</dbReference>
<dbReference type="Gene3D" id="3.30.300.330">
    <property type="match status" value="1"/>
</dbReference>
<dbReference type="SUPFAM" id="SSF56176">
    <property type="entry name" value="FAD-binding/transporter-associated domain-like"/>
    <property type="match status" value="1"/>
</dbReference>
<gene>
    <name evidence="9" type="ORF">J3U87_27095</name>
</gene>
<evidence type="ECO:0000256" key="4">
    <source>
        <dbReference type="PIRSR" id="PIRSR625650-1"/>
    </source>
</evidence>
<accession>A0A8A4TGS3</accession>
<evidence type="ECO:0000256" key="6">
    <source>
        <dbReference type="PIRSR" id="PIRSR625650-3"/>
    </source>
</evidence>
<evidence type="ECO:0000256" key="3">
    <source>
        <dbReference type="ARBA" id="ARBA00022827"/>
    </source>
</evidence>
<dbReference type="InterPro" id="IPR016166">
    <property type="entry name" value="FAD-bd_PCMH"/>
</dbReference>
<reference evidence="9" key="1">
    <citation type="submission" date="2021-03" db="EMBL/GenBank/DDBJ databases">
        <title>Acanthopleuribacteraceae sp. M133.</title>
        <authorList>
            <person name="Wang G."/>
        </authorList>
    </citation>
    <scope>NUCLEOTIDE SEQUENCE</scope>
    <source>
        <strain evidence="9">M133</strain>
    </source>
</reference>
<feature type="domain" description="FAD-binding PCMH-type" evidence="8">
    <location>
        <begin position="84"/>
        <end position="264"/>
    </location>
</feature>
<dbReference type="InterPro" id="IPR025650">
    <property type="entry name" value="Alkyl-DHAP_Synthase"/>
</dbReference>
<evidence type="ECO:0000256" key="7">
    <source>
        <dbReference type="PIRSR" id="PIRSR625650-4"/>
    </source>
</evidence>
<dbReference type="EMBL" id="CP071793">
    <property type="protein sequence ID" value="QTD49269.1"/>
    <property type="molecule type" value="Genomic_DNA"/>
</dbReference>
<proteinExistence type="inferred from homology"/>
<dbReference type="RefSeq" id="WP_237378910.1">
    <property type="nucleotide sequence ID" value="NZ_CP071793.1"/>
</dbReference>
<dbReference type="Pfam" id="PF01565">
    <property type="entry name" value="FAD_binding_4"/>
    <property type="match status" value="1"/>
</dbReference>
<evidence type="ECO:0000313" key="9">
    <source>
        <dbReference type="EMBL" id="QTD49269.1"/>
    </source>
</evidence>
<dbReference type="PROSITE" id="PS51387">
    <property type="entry name" value="FAD_PCMH"/>
    <property type="match status" value="1"/>
</dbReference>